<dbReference type="SUPFAM" id="SSF51735">
    <property type="entry name" value="NAD(P)-binding Rossmann-fold domains"/>
    <property type="match status" value="1"/>
</dbReference>
<evidence type="ECO:0000256" key="8">
    <source>
        <dbReference type="ARBA" id="ARBA00023154"/>
    </source>
</evidence>
<dbReference type="InterPro" id="IPR022664">
    <property type="entry name" value="DapB_N_CS"/>
</dbReference>
<keyword evidence="2" id="KW-0963">Cytoplasm</keyword>
<evidence type="ECO:0000256" key="2">
    <source>
        <dbReference type="ARBA" id="ARBA00022490"/>
    </source>
</evidence>
<dbReference type="GO" id="GO:0005829">
    <property type="term" value="C:cytosol"/>
    <property type="evidence" value="ECO:0007669"/>
    <property type="project" value="TreeGrafter"/>
</dbReference>
<organism evidence="17 18">
    <name type="scientific">Plantibacter flavus</name>
    <dbReference type="NCBI Taxonomy" id="150123"/>
    <lineage>
        <taxon>Bacteria</taxon>
        <taxon>Bacillati</taxon>
        <taxon>Actinomycetota</taxon>
        <taxon>Actinomycetes</taxon>
        <taxon>Micrococcales</taxon>
        <taxon>Microbacteriaceae</taxon>
        <taxon>Plantibacter</taxon>
    </lineage>
</organism>
<dbReference type="Pfam" id="PF01113">
    <property type="entry name" value="DapB_N"/>
    <property type="match status" value="1"/>
</dbReference>
<evidence type="ECO:0000313" key="17">
    <source>
        <dbReference type="EMBL" id="ROR82176.1"/>
    </source>
</evidence>
<comment type="catalytic activity">
    <reaction evidence="12">
        <text>(S)-2,3,4,5-tetrahydrodipicolinate + NAD(+) + H2O = (2S,4S)-4-hydroxy-2,3,4,5-tetrahydrodipicolinate + NADH + H(+)</text>
        <dbReference type="Rhea" id="RHEA:35323"/>
        <dbReference type="ChEBI" id="CHEBI:15377"/>
        <dbReference type="ChEBI" id="CHEBI:15378"/>
        <dbReference type="ChEBI" id="CHEBI:16845"/>
        <dbReference type="ChEBI" id="CHEBI:57540"/>
        <dbReference type="ChEBI" id="CHEBI:57945"/>
        <dbReference type="ChEBI" id="CHEBI:67139"/>
        <dbReference type="EC" id="1.17.1.8"/>
    </reaction>
</comment>
<evidence type="ECO:0000256" key="13">
    <source>
        <dbReference type="NCBIfam" id="TIGR00036"/>
    </source>
</evidence>
<dbReference type="RefSeq" id="WP_085513038.1">
    <property type="nucleotide sequence ID" value="NZ_FXAP01000005.1"/>
</dbReference>
<evidence type="ECO:0000259" key="15">
    <source>
        <dbReference type="Pfam" id="PF01113"/>
    </source>
</evidence>
<dbReference type="Proteomes" id="UP000266915">
    <property type="component" value="Unassembled WGS sequence"/>
</dbReference>
<evidence type="ECO:0000256" key="10">
    <source>
        <dbReference type="ARBA" id="ARBA00038983"/>
    </source>
</evidence>
<accession>A0A3N2C3U0</accession>
<evidence type="ECO:0000256" key="7">
    <source>
        <dbReference type="ARBA" id="ARBA00023027"/>
    </source>
</evidence>
<comment type="caution">
    <text evidence="17">The sequence shown here is derived from an EMBL/GenBank/DDBJ whole genome shotgun (WGS) entry which is preliminary data.</text>
</comment>
<dbReference type="EMBL" id="RKHL01000001">
    <property type="protein sequence ID" value="ROR82176.1"/>
    <property type="molecule type" value="Genomic_DNA"/>
</dbReference>
<evidence type="ECO:0000259" key="16">
    <source>
        <dbReference type="Pfam" id="PF05173"/>
    </source>
</evidence>
<dbReference type="GO" id="GO:0009089">
    <property type="term" value="P:lysine biosynthetic process via diaminopimelate"/>
    <property type="evidence" value="ECO:0007669"/>
    <property type="project" value="UniProtKB-UniRule"/>
</dbReference>
<dbReference type="PANTHER" id="PTHR20836:SF0">
    <property type="entry name" value="4-HYDROXY-TETRAHYDRODIPICOLINATE REDUCTASE 1, CHLOROPLASTIC-RELATED"/>
    <property type="match status" value="1"/>
</dbReference>
<evidence type="ECO:0000256" key="11">
    <source>
        <dbReference type="ARBA" id="ARBA00049080"/>
    </source>
</evidence>
<evidence type="ECO:0000256" key="12">
    <source>
        <dbReference type="ARBA" id="ARBA00049396"/>
    </source>
</evidence>
<keyword evidence="6" id="KW-0560">Oxidoreductase</keyword>
<dbReference type="GO" id="GO:0019877">
    <property type="term" value="P:diaminopimelate biosynthetic process"/>
    <property type="evidence" value="ECO:0007669"/>
    <property type="project" value="UniProtKB-KW"/>
</dbReference>
<comment type="similarity">
    <text evidence="1">Belongs to the DapB family.</text>
</comment>
<keyword evidence="5" id="KW-0220">Diaminopimelate biosynthesis</keyword>
<evidence type="ECO:0000256" key="4">
    <source>
        <dbReference type="ARBA" id="ARBA00022857"/>
    </source>
</evidence>
<feature type="domain" description="Dihydrodipicolinate reductase N-terminal" evidence="15">
    <location>
        <begin position="4"/>
        <end position="105"/>
    </location>
</feature>
<comment type="pathway">
    <text evidence="9">Amino-acid biosynthesis; L-lysine biosynthesis via DAP pathway; (S)-tetrahydrodipicolinate from L-aspartate: step 4/4.</text>
</comment>
<dbReference type="PANTHER" id="PTHR20836">
    <property type="entry name" value="DIHYDRODIPICOLINATE REDUCTASE"/>
    <property type="match status" value="1"/>
</dbReference>
<dbReference type="Gene3D" id="3.30.360.10">
    <property type="entry name" value="Dihydrodipicolinate Reductase, domain 2"/>
    <property type="match status" value="1"/>
</dbReference>
<dbReference type="GO" id="GO:0008839">
    <property type="term" value="F:4-hydroxy-tetrahydrodipicolinate reductase"/>
    <property type="evidence" value="ECO:0007669"/>
    <property type="project" value="UniProtKB-UniRule"/>
</dbReference>
<dbReference type="InterPro" id="IPR022663">
    <property type="entry name" value="DapB_C"/>
</dbReference>
<dbReference type="InterPro" id="IPR023940">
    <property type="entry name" value="DHDPR_bac"/>
</dbReference>
<feature type="region of interest" description="Disordered" evidence="14">
    <location>
        <begin position="245"/>
        <end position="272"/>
    </location>
</feature>
<dbReference type="EC" id="1.17.1.8" evidence="10 13"/>
<name>A0A3N2C3U0_9MICO</name>
<keyword evidence="7" id="KW-0520">NAD</keyword>
<keyword evidence="18" id="KW-1185">Reference proteome</keyword>
<dbReference type="PIRSF" id="PIRSF000161">
    <property type="entry name" value="DHPR"/>
    <property type="match status" value="1"/>
</dbReference>
<dbReference type="InterPro" id="IPR036291">
    <property type="entry name" value="NAD(P)-bd_dom_sf"/>
</dbReference>
<dbReference type="PROSITE" id="PS01298">
    <property type="entry name" value="DAPB"/>
    <property type="match status" value="1"/>
</dbReference>
<keyword evidence="8" id="KW-0457">Lysine biosynthesis</keyword>
<dbReference type="AlphaFoldDB" id="A0A3N2C3U0"/>
<dbReference type="FunFam" id="3.30.360.10:FF:000009">
    <property type="entry name" value="4-hydroxy-tetrahydrodipicolinate reductase"/>
    <property type="match status" value="1"/>
</dbReference>
<dbReference type="SUPFAM" id="SSF55347">
    <property type="entry name" value="Glyceraldehyde-3-phosphate dehydrogenase-like, C-terminal domain"/>
    <property type="match status" value="1"/>
</dbReference>
<evidence type="ECO:0000256" key="5">
    <source>
        <dbReference type="ARBA" id="ARBA00022915"/>
    </source>
</evidence>
<comment type="catalytic activity">
    <reaction evidence="11">
        <text>(S)-2,3,4,5-tetrahydrodipicolinate + NADP(+) + H2O = (2S,4S)-4-hydroxy-2,3,4,5-tetrahydrodipicolinate + NADPH + H(+)</text>
        <dbReference type="Rhea" id="RHEA:35331"/>
        <dbReference type="ChEBI" id="CHEBI:15377"/>
        <dbReference type="ChEBI" id="CHEBI:15378"/>
        <dbReference type="ChEBI" id="CHEBI:16845"/>
        <dbReference type="ChEBI" id="CHEBI:57783"/>
        <dbReference type="ChEBI" id="CHEBI:58349"/>
        <dbReference type="ChEBI" id="CHEBI:67139"/>
        <dbReference type="EC" id="1.17.1.8"/>
    </reaction>
</comment>
<evidence type="ECO:0000256" key="6">
    <source>
        <dbReference type="ARBA" id="ARBA00023002"/>
    </source>
</evidence>
<keyword evidence="4" id="KW-0521">NADP</keyword>
<protein>
    <recommendedName>
        <fullName evidence="10 13">4-hydroxy-tetrahydrodipicolinate reductase</fullName>
        <ecNumber evidence="10 13">1.17.1.8</ecNumber>
    </recommendedName>
</protein>
<evidence type="ECO:0000256" key="14">
    <source>
        <dbReference type="SAM" id="MobiDB-lite"/>
    </source>
</evidence>
<evidence type="ECO:0000313" key="18">
    <source>
        <dbReference type="Proteomes" id="UP000266915"/>
    </source>
</evidence>
<evidence type="ECO:0000256" key="3">
    <source>
        <dbReference type="ARBA" id="ARBA00022605"/>
    </source>
</evidence>
<feature type="domain" description="Dihydrodipicolinate reductase C-terminal" evidence="16">
    <location>
        <begin position="110"/>
        <end position="238"/>
    </location>
</feature>
<dbReference type="Pfam" id="PF05173">
    <property type="entry name" value="DapB_C"/>
    <property type="match status" value="1"/>
</dbReference>
<dbReference type="NCBIfam" id="TIGR00036">
    <property type="entry name" value="dapB"/>
    <property type="match status" value="1"/>
</dbReference>
<evidence type="ECO:0000256" key="9">
    <source>
        <dbReference type="ARBA" id="ARBA00037922"/>
    </source>
</evidence>
<dbReference type="Gene3D" id="3.40.50.720">
    <property type="entry name" value="NAD(P)-binding Rossmann-like Domain"/>
    <property type="match status" value="1"/>
</dbReference>
<reference evidence="17 18" key="1">
    <citation type="submission" date="2018-11" db="EMBL/GenBank/DDBJ databases">
        <title>Sequencing the genomes of 1000 actinobacteria strains.</title>
        <authorList>
            <person name="Klenk H.-P."/>
        </authorList>
    </citation>
    <scope>NUCLEOTIDE SEQUENCE [LARGE SCALE GENOMIC DNA]</scope>
    <source>
        <strain evidence="17 18">DSM 14012</strain>
    </source>
</reference>
<gene>
    <name evidence="17" type="ORF">EDD42_2264</name>
</gene>
<evidence type="ECO:0000256" key="1">
    <source>
        <dbReference type="ARBA" id="ARBA00006642"/>
    </source>
</evidence>
<keyword evidence="3" id="KW-0028">Amino-acid biosynthesis</keyword>
<dbReference type="InterPro" id="IPR000846">
    <property type="entry name" value="DapB_N"/>
</dbReference>
<proteinExistence type="inferred from homology"/>
<sequence>MTTRVALAGASGKMGRLFTSIIGSLDDFELVASLGSSSELSEMDGADLVVDVTVPGVSQRIVDHAVAQGINVLVGTSGWSAERIQRLDRRLAELPEQGVVIIPNFSLGSVLSTSLATVAARFFDSIEIIESHRDTKVDSPSGTAVRTAELMMAARGDRGPVAAPHTDQRARGQQVSSIPIHSLRLQGVVARQEVVFGGVDELVTITHDTISPASYERGIRLALVAARDARGVTVGLDSLLDLGLDRPGPAGRRPAQGAPEHVSGQAAAASAL</sequence>